<dbReference type="PANTHER" id="PTHR43179:SF7">
    <property type="entry name" value="RHAMNOSYLTRANSFERASE WBBL"/>
    <property type="match status" value="1"/>
</dbReference>
<reference evidence="4" key="1">
    <citation type="submission" date="2017-09" db="EMBL/GenBank/DDBJ databases">
        <title>Depth-based differentiation of microbial function through sediment-hosted aquifers and enrichment of novel symbionts in the deep terrestrial subsurface.</title>
        <authorList>
            <person name="Probst A.J."/>
            <person name="Ladd B."/>
            <person name="Jarett J.K."/>
            <person name="Geller-Mcgrath D.E."/>
            <person name="Sieber C.M.K."/>
            <person name="Emerson J.B."/>
            <person name="Anantharaman K."/>
            <person name="Thomas B.C."/>
            <person name="Malmstrom R."/>
            <person name="Stieglmeier M."/>
            <person name="Klingl A."/>
            <person name="Woyke T."/>
            <person name="Ryan C.M."/>
            <person name="Banfield J.F."/>
        </authorList>
    </citation>
    <scope>NUCLEOTIDE SEQUENCE [LARGE SCALE GENOMIC DNA]</scope>
</reference>
<dbReference type="SUPFAM" id="SSF53448">
    <property type="entry name" value="Nucleotide-diphospho-sugar transferases"/>
    <property type="match status" value="1"/>
</dbReference>
<comment type="caution">
    <text evidence="3">The sequence shown here is derived from an EMBL/GenBank/DDBJ whole genome shotgun (WGS) entry which is preliminary data.</text>
</comment>
<accession>A0A2M7XD68</accession>
<gene>
    <name evidence="3" type="ORF">CO173_04630</name>
</gene>
<dbReference type="Pfam" id="PF00535">
    <property type="entry name" value="Glycos_transf_2"/>
    <property type="match status" value="1"/>
</dbReference>
<dbReference type="CDD" id="cd04186">
    <property type="entry name" value="GT_2_like_c"/>
    <property type="match status" value="1"/>
</dbReference>
<protein>
    <recommendedName>
        <fullName evidence="1 2">Glycosyltransferase 2-like domain-containing protein</fullName>
    </recommendedName>
</protein>
<dbReference type="EMBL" id="PFWT01000025">
    <property type="protein sequence ID" value="PJA45827.1"/>
    <property type="molecule type" value="Genomic_DNA"/>
</dbReference>
<dbReference type="Pfam" id="PF13632">
    <property type="entry name" value="Glyco_trans_2_3"/>
    <property type="match status" value="1"/>
</dbReference>
<proteinExistence type="predicted"/>
<evidence type="ECO:0000313" key="4">
    <source>
        <dbReference type="Proteomes" id="UP000231263"/>
    </source>
</evidence>
<evidence type="ECO:0000259" key="2">
    <source>
        <dbReference type="Pfam" id="PF13632"/>
    </source>
</evidence>
<organism evidence="3 4">
    <name type="scientific">Candidatus Uhrbacteria bacterium CG_4_9_14_3_um_filter_41_35</name>
    <dbReference type="NCBI Taxonomy" id="1975034"/>
    <lineage>
        <taxon>Bacteria</taxon>
        <taxon>Candidatus Uhriibacteriota</taxon>
    </lineage>
</organism>
<dbReference type="Proteomes" id="UP000231263">
    <property type="component" value="Unassembled WGS sequence"/>
</dbReference>
<name>A0A2M7XD68_9BACT</name>
<dbReference type="PANTHER" id="PTHR43179">
    <property type="entry name" value="RHAMNOSYLTRANSFERASE WBBL"/>
    <property type="match status" value="1"/>
</dbReference>
<dbReference type="InterPro" id="IPR001173">
    <property type="entry name" value="Glyco_trans_2-like"/>
</dbReference>
<evidence type="ECO:0000313" key="3">
    <source>
        <dbReference type="EMBL" id="PJA45827.1"/>
    </source>
</evidence>
<feature type="domain" description="Glycosyltransferase 2-like" evidence="2">
    <location>
        <begin position="176"/>
        <end position="229"/>
    </location>
</feature>
<sequence length="275" mass="31652">MSEIVDVSIIIVHTFEKEQIRQTLKSIGRAAPKVNYEIIVVDNNPAAGMYDVLKSDFTHVRYIANDQNKGFGGAMNEGINIAKGRYIFIFNPDIVVGAGSIEELVRFMDDNKEVGVCGPQLRNSDGSLQYSCYRLPGLSLPMYRRTPLGKTKRGKEIVDHYLMVNDDHSQDMEVDAMIGAAIFTRREALFDVGMFDERFFLYYEDNDLCRRFWEKGYKVVYHPGAVMTHYHRRASADGGLFKQLTSKMTWIHISSFFKYQKKYKGQENPRLKKIK</sequence>
<evidence type="ECO:0000259" key="1">
    <source>
        <dbReference type="Pfam" id="PF00535"/>
    </source>
</evidence>
<dbReference type="InterPro" id="IPR029044">
    <property type="entry name" value="Nucleotide-diphossugar_trans"/>
</dbReference>
<feature type="domain" description="Glycosyltransferase 2-like" evidence="1">
    <location>
        <begin position="8"/>
        <end position="139"/>
    </location>
</feature>
<dbReference type="AlphaFoldDB" id="A0A2M7XD68"/>
<dbReference type="Gene3D" id="3.90.550.10">
    <property type="entry name" value="Spore Coat Polysaccharide Biosynthesis Protein SpsA, Chain A"/>
    <property type="match status" value="1"/>
</dbReference>